<dbReference type="Gene3D" id="3.40.395.10">
    <property type="entry name" value="Adenoviral Proteinase, Chain A"/>
    <property type="match status" value="1"/>
</dbReference>
<reference evidence="1 2" key="1">
    <citation type="journal article" date="2018" name="Mol. Plant">
        <title>The genome of Artemisia annua provides insight into the evolution of Asteraceae family and artemisinin biosynthesis.</title>
        <authorList>
            <person name="Shen Q."/>
            <person name="Zhang L."/>
            <person name="Liao Z."/>
            <person name="Wang S."/>
            <person name="Yan T."/>
            <person name="Shi P."/>
            <person name="Liu M."/>
            <person name="Fu X."/>
            <person name="Pan Q."/>
            <person name="Wang Y."/>
            <person name="Lv Z."/>
            <person name="Lu X."/>
            <person name="Zhang F."/>
            <person name="Jiang W."/>
            <person name="Ma Y."/>
            <person name="Chen M."/>
            <person name="Hao X."/>
            <person name="Li L."/>
            <person name="Tang Y."/>
            <person name="Lv G."/>
            <person name="Zhou Y."/>
            <person name="Sun X."/>
            <person name="Brodelius P.E."/>
            <person name="Rose J.K.C."/>
            <person name="Tang K."/>
        </authorList>
    </citation>
    <scope>NUCLEOTIDE SEQUENCE [LARGE SCALE GENOMIC DNA]</scope>
    <source>
        <strain evidence="2">cv. Huhao1</strain>
        <tissue evidence="1">Leaf</tissue>
    </source>
</reference>
<name>A0A2U1PC49_ARTAN</name>
<comment type="caution">
    <text evidence="1">The sequence shown here is derived from an EMBL/GenBank/DDBJ whole genome shotgun (WGS) entry which is preliminary data.</text>
</comment>
<protein>
    <submittedName>
        <fullName evidence="1">Uncharacterized protein</fullName>
    </submittedName>
</protein>
<gene>
    <name evidence="1" type="ORF">CTI12_AA168550</name>
</gene>
<organism evidence="1 2">
    <name type="scientific">Artemisia annua</name>
    <name type="common">Sweet wormwood</name>
    <dbReference type="NCBI Taxonomy" id="35608"/>
    <lineage>
        <taxon>Eukaryota</taxon>
        <taxon>Viridiplantae</taxon>
        <taxon>Streptophyta</taxon>
        <taxon>Embryophyta</taxon>
        <taxon>Tracheophyta</taxon>
        <taxon>Spermatophyta</taxon>
        <taxon>Magnoliopsida</taxon>
        <taxon>eudicotyledons</taxon>
        <taxon>Gunneridae</taxon>
        <taxon>Pentapetalae</taxon>
        <taxon>asterids</taxon>
        <taxon>campanulids</taxon>
        <taxon>Asterales</taxon>
        <taxon>Asteraceae</taxon>
        <taxon>Asteroideae</taxon>
        <taxon>Anthemideae</taxon>
        <taxon>Artemisiinae</taxon>
        <taxon>Artemisia</taxon>
    </lineage>
</organism>
<dbReference type="InterPro" id="IPR038765">
    <property type="entry name" value="Papain-like_cys_pep_sf"/>
</dbReference>
<dbReference type="EMBL" id="PKPP01001366">
    <property type="protein sequence ID" value="PWA83300.1"/>
    <property type="molecule type" value="Genomic_DNA"/>
</dbReference>
<proteinExistence type="predicted"/>
<evidence type="ECO:0000313" key="2">
    <source>
        <dbReference type="Proteomes" id="UP000245207"/>
    </source>
</evidence>
<accession>A0A2U1PC49</accession>
<dbReference type="AlphaFoldDB" id="A0A2U1PC49"/>
<keyword evidence="2" id="KW-1185">Reference proteome</keyword>
<dbReference type="SUPFAM" id="SSF54001">
    <property type="entry name" value="Cysteine proteinases"/>
    <property type="match status" value="1"/>
</dbReference>
<dbReference type="Proteomes" id="UP000245207">
    <property type="component" value="Unassembled WGS sequence"/>
</dbReference>
<sequence length="165" mass="19489">MYYLCIKIDGHWALFIIDRSMHKGYICDSYNKDQKKTPDDFLVVKVLNEALQVNLDWTFPKCNQQRETWECGYYVMKWMCDFFMVIQQGFLDNIPTHFVSRKPIPMSLLDKMEVTLGKEAGSVSKNTTFCANIQFCDECTKCEGEHYSKIFCELGYKCMMLKQMR</sequence>
<evidence type="ECO:0000313" key="1">
    <source>
        <dbReference type="EMBL" id="PWA83300.1"/>
    </source>
</evidence>
<dbReference type="OrthoDB" id="1899935at2759"/>